<dbReference type="EMBL" id="KE682878">
    <property type="protein sequence ID" value="ERE65993.1"/>
    <property type="molecule type" value="Genomic_DNA"/>
</dbReference>
<sequence>MLRHIAAIQCTPQVPLLHRNLLFLTPPPTPTPATGLFIYSSHLYLAFCSSGKAVFINSTSDTLLARF</sequence>
<dbReference type="Proteomes" id="UP000030759">
    <property type="component" value="Unassembled WGS sequence"/>
</dbReference>
<accession>A0A061HWF1</accession>
<evidence type="ECO:0000313" key="2">
    <source>
        <dbReference type="Proteomes" id="UP000030759"/>
    </source>
</evidence>
<keyword evidence="1" id="KW-0430">Lectin</keyword>
<organism evidence="1 2">
    <name type="scientific">Cricetulus griseus</name>
    <name type="common">Chinese hamster</name>
    <name type="synonym">Cricetulus barabensis griseus</name>
    <dbReference type="NCBI Taxonomy" id="10029"/>
    <lineage>
        <taxon>Eukaryota</taxon>
        <taxon>Metazoa</taxon>
        <taxon>Chordata</taxon>
        <taxon>Craniata</taxon>
        <taxon>Vertebrata</taxon>
        <taxon>Euteleostomi</taxon>
        <taxon>Mammalia</taxon>
        <taxon>Eutheria</taxon>
        <taxon>Euarchontoglires</taxon>
        <taxon>Glires</taxon>
        <taxon>Rodentia</taxon>
        <taxon>Myomorpha</taxon>
        <taxon>Muroidea</taxon>
        <taxon>Cricetidae</taxon>
        <taxon>Cricetinae</taxon>
        <taxon>Cricetulus</taxon>
    </lineage>
</organism>
<dbReference type="GO" id="GO:0030246">
    <property type="term" value="F:carbohydrate binding"/>
    <property type="evidence" value="ECO:0007669"/>
    <property type="project" value="UniProtKB-KW"/>
</dbReference>
<reference evidence="2" key="1">
    <citation type="journal article" date="2013" name="Nat. Biotechnol.">
        <title>Chinese hamster genome sequenced from sorted chromosomes.</title>
        <authorList>
            <person name="Brinkrolf K."/>
            <person name="Rupp O."/>
            <person name="Laux H."/>
            <person name="Kollin F."/>
            <person name="Ernst W."/>
            <person name="Linke B."/>
            <person name="Kofler R."/>
            <person name="Romand S."/>
            <person name="Hesse F."/>
            <person name="Budach W.E."/>
            <person name="Galosy S."/>
            <person name="Muller D."/>
            <person name="Noll T."/>
            <person name="Wienberg J."/>
            <person name="Jostock T."/>
            <person name="Leonard M."/>
            <person name="Grillari J."/>
            <person name="Tauch A."/>
            <person name="Goesmann A."/>
            <person name="Helk B."/>
            <person name="Mott J.E."/>
            <person name="Puhler A."/>
            <person name="Borth N."/>
        </authorList>
    </citation>
    <scope>NUCLEOTIDE SEQUENCE [LARGE SCALE GENOMIC DNA]</scope>
    <source>
        <strain evidence="2">17A/GY</strain>
    </source>
</reference>
<proteinExistence type="predicted"/>
<name>A0A061HWF1_CRIGR</name>
<evidence type="ECO:0000313" key="1">
    <source>
        <dbReference type="EMBL" id="ERE65993.1"/>
    </source>
</evidence>
<dbReference type="AlphaFoldDB" id="A0A061HWF1"/>
<gene>
    <name evidence="1" type="ORF">H671_8g19789</name>
</gene>
<protein>
    <submittedName>
        <fullName evidence="1">C-type lectin domain family 2 member G-like protein</fullName>
    </submittedName>
</protein>